<dbReference type="InterPro" id="IPR035874">
    <property type="entry name" value="IDS"/>
</dbReference>
<evidence type="ECO:0000256" key="6">
    <source>
        <dbReference type="ARBA" id="ARBA00022837"/>
    </source>
</evidence>
<dbReference type="GO" id="GO:0004423">
    <property type="term" value="F:iduronate-2-sulfatase activity"/>
    <property type="evidence" value="ECO:0007669"/>
    <property type="project" value="InterPro"/>
</dbReference>
<evidence type="ECO:0000256" key="3">
    <source>
        <dbReference type="ARBA" id="ARBA00022723"/>
    </source>
</evidence>
<keyword evidence="5" id="KW-0378">Hydrolase</keyword>
<evidence type="ECO:0000256" key="1">
    <source>
        <dbReference type="ARBA" id="ARBA00001913"/>
    </source>
</evidence>
<feature type="signal peptide" evidence="7">
    <location>
        <begin position="1"/>
        <end position="20"/>
    </location>
</feature>
<accession>A0A1H6TMU1</accession>
<dbReference type="SUPFAM" id="SSF53649">
    <property type="entry name" value="Alkaline phosphatase-like"/>
    <property type="match status" value="1"/>
</dbReference>
<dbReference type="Proteomes" id="UP000199403">
    <property type="component" value="Unassembled WGS sequence"/>
</dbReference>
<gene>
    <name evidence="9" type="ORF">SAMN05192553_101392</name>
</gene>
<dbReference type="OrthoDB" id="9763552at2"/>
<dbReference type="PANTHER" id="PTHR45953">
    <property type="entry name" value="IDURONATE 2-SULFATASE"/>
    <property type="match status" value="1"/>
</dbReference>
<evidence type="ECO:0000259" key="8">
    <source>
        <dbReference type="Pfam" id="PF00884"/>
    </source>
</evidence>
<dbReference type="InterPro" id="IPR017850">
    <property type="entry name" value="Alkaline_phosphatase_core_sf"/>
</dbReference>
<dbReference type="PANTHER" id="PTHR45953:SF1">
    <property type="entry name" value="IDURONATE 2-SULFATASE"/>
    <property type="match status" value="1"/>
</dbReference>
<dbReference type="GO" id="GO:0005737">
    <property type="term" value="C:cytoplasm"/>
    <property type="evidence" value="ECO:0007669"/>
    <property type="project" value="TreeGrafter"/>
</dbReference>
<feature type="domain" description="Sulfatase N-terminal" evidence="8">
    <location>
        <begin position="26"/>
        <end position="374"/>
    </location>
</feature>
<keyword evidence="3" id="KW-0479">Metal-binding</keyword>
<dbReference type="EMBL" id="FNZH01000001">
    <property type="protein sequence ID" value="SEI81393.1"/>
    <property type="molecule type" value="Genomic_DNA"/>
</dbReference>
<sequence length="481" mass="54369">MNKKQVLFVLFLLSWISVNAQSSDKPNVLFIISDDLTTTAVSSYENSAGYTPNIDRLASEGTRFTRAYCQYPVCGPSRASLMSGYYPHATGTFGYVSGRENIGPDKKMWPQLFRDNGWHTARVSKIFHMGVPIDIEKGSNGTDDEASWTERYNSQGPEWTAEGEAELVQNNPYGLLPRKGGNVMTIVKADGDDLVHSDGKTAQKASELIRKLKDQPFFLAVGLVRPHVPFVAPKTYFDRYPYEQTVLPPKVLGDWDDIPERGINYVTTLNAKMTEEQQKKAIAAYYASVTYMDAQVGKILQTLEEEGLEENTIVIFTSDHGFHLGEHDFWMKVSLKEESSRVPLIVKVPGKAPQVCHSFVELIDLYPTVTELAGLQAVDRIQGKSFAPALDDPAYQTREFAFSVNTWRGTHTFLIRNEKWAFIQYGEEGEEGMELFDMEQDPKQYTNLAQLPAYKKTVERMQEILQTKLRKVRDNDLPEKG</sequence>
<comment type="similarity">
    <text evidence="2">Belongs to the sulfatase family.</text>
</comment>
<keyword evidence="4 7" id="KW-0732">Signal</keyword>
<evidence type="ECO:0000256" key="4">
    <source>
        <dbReference type="ARBA" id="ARBA00022729"/>
    </source>
</evidence>
<evidence type="ECO:0000313" key="9">
    <source>
        <dbReference type="EMBL" id="SEI81393.1"/>
    </source>
</evidence>
<dbReference type="RefSeq" id="WP_092168720.1">
    <property type="nucleotide sequence ID" value="NZ_FNZH01000001.1"/>
</dbReference>
<dbReference type="InterPro" id="IPR000917">
    <property type="entry name" value="Sulfatase_N"/>
</dbReference>
<dbReference type="Gene3D" id="3.40.720.10">
    <property type="entry name" value="Alkaline Phosphatase, subunit A"/>
    <property type="match status" value="1"/>
</dbReference>
<organism evidence="9 10">
    <name type="scientific">Cyclobacterium xiamenense</name>
    <dbReference type="NCBI Taxonomy" id="1297121"/>
    <lineage>
        <taxon>Bacteria</taxon>
        <taxon>Pseudomonadati</taxon>
        <taxon>Bacteroidota</taxon>
        <taxon>Cytophagia</taxon>
        <taxon>Cytophagales</taxon>
        <taxon>Cyclobacteriaceae</taxon>
        <taxon>Cyclobacterium</taxon>
    </lineage>
</organism>
<reference evidence="10" key="1">
    <citation type="submission" date="2016-10" db="EMBL/GenBank/DDBJ databases">
        <authorList>
            <person name="Varghese N."/>
            <person name="Submissions S."/>
        </authorList>
    </citation>
    <scope>NUCLEOTIDE SEQUENCE [LARGE SCALE GENOMIC DNA]</scope>
    <source>
        <strain evidence="10">IBRC-M 10761</strain>
    </source>
</reference>
<dbReference type="CDD" id="cd16030">
    <property type="entry name" value="iduronate-2-sulfatase"/>
    <property type="match status" value="1"/>
</dbReference>
<evidence type="ECO:0000256" key="5">
    <source>
        <dbReference type="ARBA" id="ARBA00022801"/>
    </source>
</evidence>
<dbReference type="GO" id="GO:0046872">
    <property type="term" value="F:metal ion binding"/>
    <property type="evidence" value="ECO:0007669"/>
    <property type="project" value="UniProtKB-KW"/>
</dbReference>
<proteinExistence type="inferred from homology"/>
<protein>
    <submittedName>
        <fullName evidence="9">Choline-sulfatase</fullName>
    </submittedName>
</protein>
<keyword evidence="6" id="KW-0106">Calcium</keyword>
<evidence type="ECO:0000313" key="10">
    <source>
        <dbReference type="Proteomes" id="UP000199403"/>
    </source>
</evidence>
<comment type="cofactor">
    <cofactor evidence="1">
        <name>Ca(2+)</name>
        <dbReference type="ChEBI" id="CHEBI:29108"/>
    </cofactor>
</comment>
<name>A0A1H6TMU1_9BACT</name>
<keyword evidence="10" id="KW-1185">Reference proteome</keyword>
<feature type="chain" id="PRO_5011771587" evidence="7">
    <location>
        <begin position="21"/>
        <end position="481"/>
    </location>
</feature>
<dbReference type="STRING" id="1416801.SAMN05192553_101392"/>
<evidence type="ECO:0000256" key="2">
    <source>
        <dbReference type="ARBA" id="ARBA00008779"/>
    </source>
</evidence>
<dbReference type="AlphaFoldDB" id="A0A1H6TMU1"/>
<evidence type="ECO:0000256" key="7">
    <source>
        <dbReference type="SAM" id="SignalP"/>
    </source>
</evidence>
<dbReference type="Pfam" id="PF00884">
    <property type="entry name" value="Sulfatase"/>
    <property type="match status" value="1"/>
</dbReference>